<proteinExistence type="predicted"/>
<comment type="caution">
    <text evidence="1">The sequence shown here is derived from an EMBL/GenBank/DDBJ whole genome shotgun (WGS) entry which is preliminary data.</text>
</comment>
<accession>A0ABV2S254</accession>
<evidence type="ECO:0000313" key="2">
    <source>
        <dbReference type="Proteomes" id="UP001549291"/>
    </source>
</evidence>
<dbReference type="Proteomes" id="UP001549291">
    <property type="component" value="Unassembled WGS sequence"/>
</dbReference>
<evidence type="ECO:0008006" key="3">
    <source>
        <dbReference type="Google" id="ProtNLM"/>
    </source>
</evidence>
<keyword evidence="2" id="KW-1185">Reference proteome</keyword>
<name>A0ABV2S254_BRAJP</name>
<evidence type="ECO:0000313" key="1">
    <source>
        <dbReference type="EMBL" id="MET4723260.1"/>
    </source>
</evidence>
<dbReference type="EMBL" id="JBEPTQ010000002">
    <property type="protein sequence ID" value="MET4723260.1"/>
    <property type="molecule type" value="Genomic_DNA"/>
</dbReference>
<sequence length="88" mass="8853">MVASLSALISRLPPALTVAPEATLVVAVPSILPTTTPAATGVRLPSKVVATAGSDTVSVACAEMVTSPRPLMSAWLLMLMVAVALAAR</sequence>
<protein>
    <recommendedName>
        <fullName evidence="3">Secreted protein</fullName>
    </recommendedName>
</protein>
<reference evidence="1 2" key="1">
    <citation type="submission" date="2024-06" db="EMBL/GenBank/DDBJ databases">
        <title>Genomic Encyclopedia of Type Strains, Phase V (KMG-V): Genome sequencing to study the core and pangenomes of soil and plant-associated prokaryotes.</title>
        <authorList>
            <person name="Whitman W."/>
        </authorList>
    </citation>
    <scope>NUCLEOTIDE SEQUENCE [LARGE SCALE GENOMIC DNA]</scope>
    <source>
        <strain evidence="1 2">USDA 160</strain>
    </source>
</reference>
<gene>
    <name evidence="1" type="ORF">ABIF63_007366</name>
</gene>
<organism evidence="1 2">
    <name type="scientific">Bradyrhizobium japonicum</name>
    <dbReference type="NCBI Taxonomy" id="375"/>
    <lineage>
        <taxon>Bacteria</taxon>
        <taxon>Pseudomonadati</taxon>
        <taxon>Pseudomonadota</taxon>
        <taxon>Alphaproteobacteria</taxon>
        <taxon>Hyphomicrobiales</taxon>
        <taxon>Nitrobacteraceae</taxon>
        <taxon>Bradyrhizobium</taxon>
    </lineage>
</organism>